<organism evidence="1 2">
    <name type="scientific">Linum trigynum</name>
    <dbReference type="NCBI Taxonomy" id="586398"/>
    <lineage>
        <taxon>Eukaryota</taxon>
        <taxon>Viridiplantae</taxon>
        <taxon>Streptophyta</taxon>
        <taxon>Embryophyta</taxon>
        <taxon>Tracheophyta</taxon>
        <taxon>Spermatophyta</taxon>
        <taxon>Magnoliopsida</taxon>
        <taxon>eudicotyledons</taxon>
        <taxon>Gunneridae</taxon>
        <taxon>Pentapetalae</taxon>
        <taxon>rosids</taxon>
        <taxon>fabids</taxon>
        <taxon>Malpighiales</taxon>
        <taxon>Linaceae</taxon>
        <taxon>Linum</taxon>
    </lineage>
</organism>
<reference evidence="1 2" key="1">
    <citation type="submission" date="2024-04" db="EMBL/GenBank/DDBJ databases">
        <authorList>
            <person name="Fracassetti M."/>
        </authorList>
    </citation>
    <scope>NUCLEOTIDE SEQUENCE [LARGE SCALE GENOMIC DNA]</scope>
</reference>
<proteinExistence type="predicted"/>
<name>A0AAV2G617_9ROSI</name>
<evidence type="ECO:0000313" key="1">
    <source>
        <dbReference type="EMBL" id="CAL1406121.1"/>
    </source>
</evidence>
<evidence type="ECO:0000313" key="2">
    <source>
        <dbReference type="Proteomes" id="UP001497516"/>
    </source>
</evidence>
<gene>
    <name evidence="1" type="ORF">LTRI10_LOCUS45869</name>
</gene>
<sequence length="131" mass="14145">MMVEIDGDDGKDRNSATIGIYDWRGCMTVENPRRCFWRSGGRVVSDLFSASASCGASASSYYAEGWQRQDSPCIRRRSYNGDGESAPLAMVVGAALALIWSRQRWVGVNDCDGMQVSGGATMRATGGGSWT</sequence>
<dbReference type="Proteomes" id="UP001497516">
    <property type="component" value="Chromosome 8"/>
</dbReference>
<protein>
    <submittedName>
        <fullName evidence="1">Uncharacterized protein</fullName>
    </submittedName>
</protein>
<keyword evidence="2" id="KW-1185">Reference proteome</keyword>
<dbReference type="EMBL" id="OZ034821">
    <property type="protein sequence ID" value="CAL1406121.1"/>
    <property type="molecule type" value="Genomic_DNA"/>
</dbReference>
<dbReference type="AlphaFoldDB" id="A0AAV2G617"/>
<accession>A0AAV2G617</accession>